<dbReference type="KEGG" id="ttr:Tter_0189"/>
<proteinExistence type="predicted"/>
<dbReference type="RefSeq" id="WP_012874146.1">
    <property type="nucleotide sequence ID" value="NC_013525.1"/>
</dbReference>
<reference evidence="2" key="1">
    <citation type="journal article" date="2010" name="Stand. Genomic Sci.">
        <title>Complete genome sequence of 'Thermobaculum terrenum' type strain (YNP1).</title>
        <authorList>
            <person name="Kiss H."/>
            <person name="Cleland D."/>
            <person name="Lapidus A."/>
            <person name="Lucas S."/>
            <person name="Glavina Del Rio T."/>
            <person name="Nolan M."/>
            <person name="Tice H."/>
            <person name="Han C."/>
            <person name="Goodwin L."/>
            <person name="Pitluck S."/>
            <person name="Liolios K."/>
            <person name="Ivanova N."/>
            <person name="Mavromatis K."/>
            <person name="Ovchinnikova G."/>
            <person name="Pati A."/>
            <person name="Chen A."/>
            <person name="Palaniappan K."/>
            <person name="Land M."/>
            <person name="Hauser L."/>
            <person name="Chang Y."/>
            <person name="Jeffries C."/>
            <person name="Lu M."/>
            <person name="Brettin T."/>
            <person name="Detter J."/>
            <person name="Goker M."/>
            <person name="Tindall B."/>
            <person name="Beck B."/>
            <person name="McDermott T."/>
            <person name="Woyke T."/>
            <person name="Bristow J."/>
            <person name="Eisen J."/>
            <person name="Markowitz V."/>
            <person name="Hugenholtz P."/>
            <person name="Kyrpides N."/>
            <person name="Klenk H."/>
            <person name="Cheng J."/>
        </authorList>
    </citation>
    <scope>NUCLEOTIDE SEQUENCE [LARGE SCALE GENOMIC DNA]</scope>
    <source>
        <strain evidence="2">ATCC BAA-798 / YNP1</strain>
    </source>
</reference>
<evidence type="ECO:0000313" key="2">
    <source>
        <dbReference type="Proteomes" id="UP000000323"/>
    </source>
</evidence>
<dbReference type="EMBL" id="CP001825">
    <property type="protein sequence ID" value="ACZ41111.1"/>
    <property type="molecule type" value="Genomic_DNA"/>
</dbReference>
<gene>
    <name evidence="1" type="ordered locus">Tter_0189</name>
</gene>
<dbReference type="HOGENOM" id="CLU_3174265_0_0_0"/>
<name>D1CDV5_THET1</name>
<protein>
    <submittedName>
        <fullName evidence="1">Uncharacterized protein</fullName>
    </submittedName>
</protein>
<dbReference type="STRING" id="525904.Tter_0189"/>
<evidence type="ECO:0000313" key="1">
    <source>
        <dbReference type="EMBL" id="ACZ41111.1"/>
    </source>
</evidence>
<accession>D1CDV5</accession>
<dbReference type="Proteomes" id="UP000000323">
    <property type="component" value="Chromosome 1"/>
</dbReference>
<organism evidence="1 2">
    <name type="scientific">Thermobaculum terrenum (strain ATCC BAA-798 / CCMEE 7001 / YNP1)</name>
    <dbReference type="NCBI Taxonomy" id="525904"/>
    <lineage>
        <taxon>Bacteria</taxon>
        <taxon>Bacillati</taxon>
        <taxon>Chloroflexota</taxon>
        <taxon>Chloroflexia</taxon>
        <taxon>Candidatus Thermobaculales</taxon>
        <taxon>Candidatus Thermobaculaceae</taxon>
        <taxon>Thermobaculum</taxon>
    </lineage>
</organism>
<keyword evidence="2" id="KW-1185">Reference proteome</keyword>
<sequence length="47" mass="5647">MTQYSYMWQDAQEFASMIWASLTETQQQEEDQDQEAECTQAIAWCYE</sequence>
<dbReference type="AlphaFoldDB" id="D1CDV5"/>